<keyword evidence="5" id="KW-1185">Reference proteome</keyword>
<evidence type="ECO:0000313" key="4">
    <source>
        <dbReference type="EMBL" id="WZN43949.1"/>
    </source>
</evidence>
<feature type="domain" description="FecR protein" evidence="2">
    <location>
        <begin position="178"/>
        <end position="273"/>
    </location>
</feature>
<evidence type="ECO:0000313" key="5">
    <source>
        <dbReference type="Proteomes" id="UP001449657"/>
    </source>
</evidence>
<keyword evidence="1" id="KW-1133">Transmembrane helix</keyword>
<keyword evidence="1" id="KW-0472">Membrane</keyword>
<gene>
    <name evidence="4" type="ORF">WJU22_13680</name>
</gene>
<dbReference type="InterPro" id="IPR032508">
    <property type="entry name" value="FecR_C"/>
</dbReference>
<dbReference type="EMBL" id="CP150096">
    <property type="protein sequence ID" value="WZN43949.1"/>
    <property type="molecule type" value="Genomic_DNA"/>
</dbReference>
<evidence type="ECO:0000256" key="1">
    <source>
        <dbReference type="SAM" id="Phobius"/>
    </source>
</evidence>
<evidence type="ECO:0000259" key="2">
    <source>
        <dbReference type="Pfam" id="PF04773"/>
    </source>
</evidence>
<dbReference type="PANTHER" id="PTHR30273">
    <property type="entry name" value="PERIPLASMIC SIGNAL SENSOR AND SIGMA FACTOR ACTIVATOR FECR-RELATED"/>
    <property type="match status" value="1"/>
</dbReference>
<proteinExistence type="predicted"/>
<dbReference type="Pfam" id="PF16344">
    <property type="entry name" value="FecR_C"/>
    <property type="match status" value="1"/>
</dbReference>
<dbReference type="Pfam" id="PF04773">
    <property type="entry name" value="FecR"/>
    <property type="match status" value="1"/>
</dbReference>
<protein>
    <submittedName>
        <fullName evidence="4">FecR domain-containing protein</fullName>
    </submittedName>
</protein>
<keyword evidence="1" id="KW-0812">Transmembrane</keyword>
<organism evidence="4 5">
    <name type="scientific">Chitinophaga caseinilytica</name>
    <dbReference type="NCBI Taxonomy" id="2267521"/>
    <lineage>
        <taxon>Bacteria</taxon>
        <taxon>Pseudomonadati</taxon>
        <taxon>Bacteroidota</taxon>
        <taxon>Chitinophagia</taxon>
        <taxon>Chitinophagales</taxon>
        <taxon>Chitinophagaceae</taxon>
        <taxon>Chitinophaga</taxon>
    </lineage>
</organism>
<dbReference type="InterPro" id="IPR006860">
    <property type="entry name" value="FecR"/>
</dbReference>
<dbReference type="Gene3D" id="3.55.50.30">
    <property type="match status" value="1"/>
</dbReference>
<feature type="domain" description="Protein FecR C-terminal" evidence="3">
    <location>
        <begin position="315"/>
        <end position="382"/>
    </location>
</feature>
<dbReference type="PANTHER" id="PTHR30273:SF2">
    <property type="entry name" value="PROTEIN FECR"/>
    <property type="match status" value="1"/>
</dbReference>
<evidence type="ECO:0000259" key="3">
    <source>
        <dbReference type="Pfam" id="PF16344"/>
    </source>
</evidence>
<dbReference type="RefSeq" id="WP_341838743.1">
    <property type="nucleotide sequence ID" value="NZ_CP149792.1"/>
</dbReference>
<sequence>MSNEQRDKVRLLLRQYYAGSIGESEAAELGRLLQEGRYDALMHETLAGLGEAEQPMDLAPGDMDRTMARIHARKAPAKVRSLHWRKIAVAAAIVLMASAGGYYALRPAGKTAATARHFGGEAMPGSNKATLTLGDGSLLNLSDAENGELAAKGGGNAVKTGQGALAYAEGAGDVEYHTLTTPRGGQYRLTLPDGSVVWLNAGSALRYPTAFEGKERAVELTGEAYFEVSAQTERPFTVKLRDGANVLVLGTGFNVQAYADEPASRTTLVNGAVLVKKGTEQQLLRPGQEAIAAAGIQLNAQADVEAATAWKNGIFLFRDAPIDIVMKQLSRWYDVDVKYEKGTVKEFFNGTIPRNVPLSKVLELLELTGLVHFTINGNTVTVTP</sequence>
<accession>A0ABZ2YX23</accession>
<feature type="transmembrane region" description="Helical" evidence="1">
    <location>
        <begin position="87"/>
        <end position="105"/>
    </location>
</feature>
<name>A0ABZ2YX23_9BACT</name>
<reference evidence="4 5" key="1">
    <citation type="submission" date="2024-03" db="EMBL/GenBank/DDBJ databases">
        <title>Chitinophaga caseinilytica sp. nov., a casein hydrolysing bacterium isolated from forest soil.</title>
        <authorList>
            <person name="Lee D.S."/>
            <person name="Han D.M."/>
            <person name="Baek J.H."/>
            <person name="Choi D.G."/>
            <person name="Jeon J.H."/>
            <person name="Jeon C.O."/>
        </authorList>
    </citation>
    <scope>NUCLEOTIDE SEQUENCE [LARGE SCALE GENOMIC DNA]</scope>
    <source>
        <strain evidence="4 5">KACC 19118</strain>
    </source>
</reference>
<dbReference type="Gene3D" id="2.60.120.1440">
    <property type="match status" value="1"/>
</dbReference>
<dbReference type="Proteomes" id="UP001449657">
    <property type="component" value="Chromosome"/>
</dbReference>
<dbReference type="PIRSF" id="PIRSF018266">
    <property type="entry name" value="FecR"/>
    <property type="match status" value="1"/>
</dbReference>
<dbReference type="InterPro" id="IPR012373">
    <property type="entry name" value="Ferrdict_sens_TM"/>
</dbReference>